<dbReference type="PANTHER" id="PTHR43134">
    <property type="entry name" value="SIGNAL RECOGNITION PARTICLE RECEPTOR SUBUNIT ALPHA"/>
    <property type="match status" value="1"/>
</dbReference>
<dbReference type="CDD" id="cd17874">
    <property type="entry name" value="FtsY"/>
    <property type="match status" value="1"/>
</dbReference>
<feature type="domain" description="SRP54-type proteins GTP-binding" evidence="11">
    <location>
        <begin position="398"/>
        <end position="411"/>
    </location>
</feature>
<gene>
    <name evidence="10" type="primary">ftsY</name>
    <name evidence="12" type="ORF">SAMN05443244_3275</name>
</gene>
<dbReference type="HAMAP" id="MF_00920">
    <property type="entry name" value="FtsY"/>
    <property type="match status" value="1"/>
</dbReference>
<comment type="similarity">
    <text evidence="10">Belongs to the GTP-binding SRP family. FtsY subfamily.</text>
</comment>
<feature type="binding site" evidence="10">
    <location>
        <begin position="313"/>
        <end position="317"/>
    </location>
    <ligand>
        <name>GTP</name>
        <dbReference type="ChEBI" id="CHEBI:37565"/>
    </ligand>
</feature>
<evidence type="ECO:0000256" key="1">
    <source>
        <dbReference type="ARBA" id="ARBA00022475"/>
    </source>
</evidence>
<dbReference type="Pfam" id="PF00448">
    <property type="entry name" value="SRP54"/>
    <property type="match status" value="1"/>
</dbReference>
<dbReference type="Proteomes" id="UP000182409">
    <property type="component" value="Unassembled WGS sequence"/>
</dbReference>
<dbReference type="EMBL" id="FNSD01000001">
    <property type="protein sequence ID" value="SEC36269.1"/>
    <property type="molecule type" value="Genomic_DNA"/>
</dbReference>
<dbReference type="GO" id="GO:0005525">
    <property type="term" value="F:GTP binding"/>
    <property type="evidence" value="ECO:0007669"/>
    <property type="project" value="UniProtKB-UniRule"/>
</dbReference>
<dbReference type="NCBIfam" id="TIGR00064">
    <property type="entry name" value="ftsY"/>
    <property type="match status" value="1"/>
</dbReference>
<evidence type="ECO:0000256" key="9">
    <source>
        <dbReference type="ARBA" id="ARBA00053570"/>
    </source>
</evidence>
<evidence type="ECO:0000313" key="12">
    <source>
        <dbReference type="EMBL" id="SEC36269.1"/>
    </source>
</evidence>
<accession>A0A1H4RWM4</accession>
<keyword evidence="4 10" id="KW-0378">Hydrolase</keyword>
<dbReference type="FunFam" id="1.20.120.140:FF:000002">
    <property type="entry name" value="Signal recognition particle receptor FtsY"/>
    <property type="match status" value="1"/>
</dbReference>
<dbReference type="Pfam" id="PF02881">
    <property type="entry name" value="SRP54_N"/>
    <property type="match status" value="1"/>
</dbReference>
<dbReference type="InterPro" id="IPR042101">
    <property type="entry name" value="SRP54_N_sf"/>
</dbReference>
<dbReference type="InterPro" id="IPR003593">
    <property type="entry name" value="AAA+_ATPase"/>
</dbReference>
<dbReference type="SUPFAM" id="SSF52540">
    <property type="entry name" value="P-loop containing nucleoside triphosphate hydrolases"/>
    <property type="match status" value="1"/>
</dbReference>
<evidence type="ECO:0000256" key="6">
    <source>
        <dbReference type="ARBA" id="ARBA00023136"/>
    </source>
</evidence>
<keyword evidence="5 10" id="KW-0342">GTP-binding</keyword>
<evidence type="ECO:0000256" key="4">
    <source>
        <dbReference type="ARBA" id="ARBA00022801"/>
    </source>
</evidence>
<dbReference type="PROSITE" id="PS00300">
    <property type="entry name" value="SRP54"/>
    <property type="match status" value="1"/>
</dbReference>
<keyword evidence="3 10" id="KW-0547">Nucleotide-binding</keyword>
<keyword evidence="7 10" id="KW-0675">Receptor</keyword>
<keyword evidence="6 10" id="KW-0472">Membrane</keyword>
<dbReference type="SMART" id="SM00963">
    <property type="entry name" value="SRP54_N"/>
    <property type="match status" value="1"/>
</dbReference>
<dbReference type="SMART" id="SM00382">
    <property type="entry name" value="AAA"/>
    <property type="match status" value="1"/>
</dbReference>
<reference evidence="12 13" key="1">
    <citation type="submission" date="2016-10" db="EMBL/GenBank/DDBJ databases">
        <authorList>
            <person name="de Groot N.N."/>
        </authorList>
    </citation>
    <scope>NUCLEOTIDE SEQUENCE [LARGE SCALE GENOMIC DNA]</scope>
    <source>
        <strain evidence="12 13">AB35.6</strain>
    </source>
</reference>
<keyword evidence="2 10" id="KW-0963">Cytoplasm</keyword>
<dbReference type="SMART" id="SM00962">
    <property type="entry name" value="SRP54"/>
    <property type="match status" value="1"/>
</dbReference>
<dbReference type="SUPFAM" id="SSF47364">
    <property type="entry name" value="Domain of the SRP/SRP receptor G-proteins"/>
    <property type="match status" value="1"/>
</dbReference>
<dbReference type="GO" id="GO:0005886">
    <property type="term" value="C:plasma membrane"/>
    <property type="evidence" value="ECO:0007669"/>
    <property type="project" value="UniProtKB-SubCell"/>
</dbReference>
<dbReference type="EC" id="3.6.5.4" evidence="10"/>
<dbReference type="InterPro" id="IPR036225">
    <property type="entry name" value="SRP/SRP_N"/>
</dbReference>
<comment type="catalytic activity">
    <reaction evidence="8 10">
        <text>GTP + H2O = GDP + phosphate + H(+)</text>
        <dbReference type="Rhea" id="RHEA:19669"/>
        <dbReference type="ChEBI" id="CHEBI:15377"/>
        <dbReference type="ChEBI" id="CHEBI:15378"/>
        <dbReference type="ChEBI" id="CHEBI:37565"/>
        <dbReference type="ChEBI" id="CHEBI:43474"/>
        <dbReference type="ChEBI" id="CHEBI:58189"/>
        <dbReference type="EC" id="3.6.5.4"/>
    </reaction>
</comment>
<evidence type="ECO:0000256" key="8">
    <source>
        <dbReference type="ARBA" id="ARBA00048027"/>
    </source>
</evidence>
<dbReference type="GO" id="GO:0006614">
    <property type="term" value="P:SRP-dependent cotranslational protein targeting to membrane"/>
    <property type="evidence" value="ECO:0007669"/>
    <property type="project" value="InterPro"/>
</dbReference>
<dbReference type="FunFam" id="3.40.50.300:FF:000053">
    <property type="entry name" value="Signal recognition particle receptor FtsY"/>
    <property type="match status" value="1"/>
</dbReference>
<protein>
    <recommendedName>
        <fullName evidence="10">Signal recognition particle receptor FtsY</fullName>
        <shortName evidence="10">SRP receptor</shortName>
        <ecNumber evidence="10">3.6.5.4</ecNumber>
    </recommendedName>
</protein>
<dbReference type="InterPro" id="IPR004390">
    <property type="entry name" value="SR_rcpt_FtsY"/>
</dbReference>
<dbReference type="InterPro" id="IPR013822">
    <property type="entry name" value="Signal_recog_particl_SRP54_hlx"/>
</dbReference>
<dbReference type="PANTHER" id="PTHR43134:SF1">
    <property type="entry name" value="SIGNAL RECOGNITION PARTICLE RECEPTOR SUBUNIT ALPHA"/>
    <property type="match status" value="1"/>
</dbReference>
<evidence type="ECO:0000256" key="10">
    <source>
        <dbReference type="HAMAP-Rule" id="MF_00920"/>
    </source>
</evidence>
<dbReference type="AlphaFoldDB" id="A0A1H4RWM4"/>
<feature type="binding site" evidence="10">
    <location>
        <begin position="377"/>
        <end position="380"/>
    </location>
    <ligand>
        <name>GTP</name>
        <dbReference type="ChEBI" id="CHEBI:37565"/>
    </ligand>
</feature>
<dbReference type="Gene3D" id="3.40.50.300">
    <property type="entry name" value="P-loop containing nucleotide triphosphate hydrolases"/>
    <property type="match status" value="1"/>
</dbReference>
<dbReference type="InterPro" id="IPR000897">
    <property type="entry name" value="SRP54_GTPase_dom"/>
</dbReference>
<evidence type="ECO:0000256" key="2">
    <source>
        <dbReference type="ARBA" id="ARBA00022490"/>
    </source>
</evidence>
<dbReference type="GO" id="GO:0003924">
    <property type="term" value="F:GTPase activity"/>
    <property type="evidence" value="ECO:0007669"/>
    <property type="project" value="UniProtKB-UniRule"/>
</dbReference>
<dbReference type="GO" id="GO:0005047">
    <property type="term" value="F:signal recognition particle binding"/>
    <property type="evidence" value="ECO:0007669"/>
    <property type="project" value="TreeGrafter"/>
</dbReference>
<evidence type="ECO:0000259" key="11">
    <source>
        <dbReference type="PROSITE" id="PS00300"/>
    </source>
</evidence>
<dbReference type="Gene3D" id="1.20.120.140">
    <property type="entry name" value="Signal recognition particle SRP54, nucleotide-binding domain"/>
    <property type="match status" value="1"/>
</dbReference>
<proteinExistence type="inferred from homology"/>
<comment type="subcellular location">
    <subcellularLocation>
        <location evidence="10">Cell membrane</location>
        <topology evidence="10">Peripheral membrane protein</topology>
        <orientation evidence="10">Cytoplasmic side</orientation>
    </subcellularLocation>
    <subcellularLocation>
        <location evidence="10">Cytoplasm</location>
    </subcellularLocation>
</comment>
<feature type="binding site" evidence="10">
    <location>
        <begin position="231"/>
        <end position="238"/>
    </location>
    <ligand>
        <name>GTP</name>
        <dbReference type="ChEBI" id="CHEBI:37565"/>
    </ligand>
</feature>
<organism evidence="12 13">
    <name type="scientific">Terriglobus roseus</name>
    <dbReference type="NCBI Taxonomy" id="392734"/>
    <lineage>
        <taxon>Bacteria</taxon>
        <taxon>Pseudomonadati</taxon>
        <taxon>Acidobacteriota</taxon>
        <taxon>Terriglobia</taxon>
        <taxon>Terriglobales</taxon>
        <taxon>Acidobacteriaceae</taxon>
        <taxon>Terriglobus</taxon>
    </lineage>
</organism>
<evidence type="ECO:0000256" key="7">
    <source>
        <dbReference type="ARBA" id="ARBA00023170"/>
    </source>
</evidence>
<evidence type="ECO:0000256" key="3">
    <source>
        <dbReference type="ARBA" id="ARBA00022741"/>
    </source>
</evidence>
<dbReference type="GO" id="GO:0005737">
    <property type="term" value="C:cytoplasm"/>
    <property type="evidence" value="ECO:0007669"/>
    <property type="project" value="UniProtKB-SubCell"/>
</dbReference>
<evidence type="ECO:0000256" key="5">
    <source>
        <dbReference type="ARBA" id="ARBA00023134"/>
    </source>
</evidence>
<sequence>MPISLFNSGDKPKKPSFFQRMRDAVTGETTPAPATPDTDTGAPQTPFELLEREGAGTLPILEPETISPADLAQAADETVARELGPEAVTITPPAPDLTRNEFGLRPMTSNFSFGGYASAEEEEAGFLDKMRSAIERTRDQFGDSLNSVLALGRTVDDDVLDDLEAVLLTADIGATTTQEVIRNLRQRALREKATTDDLKLMLKEELRAILDSVQQPTNHPPQPPEVIMMVGVNGTGKTTTSGKLAALYGTHGRKALLCAADTFRAAAIEQLEVWAKRSNVEIIKTKQGGDPSAALYDAMTAGKARGVDIVIVDTAGRLHNKAGLMAELDKMRRTAQKLVPNAPHQVFLVMDATTGQNGMQQARLFTESAGVTGIVLTKLDGTAKGGIVIAIARELRLPVVFAGTGEKMEDIIPFNSDAFLDSLLG</sequence>
<name>A0A1H4RWM4_9BACT</name>
<keyword evidence="1 10" id="KW-1003">Cell membrane</keyword>
<comment type="function">
    <text evidence="9">Involved in targeting and insertion of nascent membrane proteins into the cytoplasmic membrane. Acts as a receptor for the complex formed by the signal recognition particle (SRP) and the ribosome-nascent chain (RNC). Interaction with SRP-RNC leads to the transfer of the RNC complex to the Sec translocase for insertion into the membrane, the hydrolysis of GTP by both Ffh and FtsY, and the dissociation of the SRP-FtsY complex into the individual components.</text>
</comment>
<dbReference type="RefSeq" id="WP_432279817.1">
    <property type="nucleotide sequence ID" value="NZ_FNSD01000001.1"/>
</dbReference>
<evidence type="ECO:0000313" key="13">
    <source>
        <dbReference type="Proteomes" id="UP000182409"/>
    </source>
</evidence>
<comment type="subunit">
    <text evidence="10">Part of the signal recognition particle protein translocation system, which is composed of SRP and FtsY.</text>
</comment>
<dbReference type="InterPro" id="IPR027417">
    <property type="entry name" value="P-loop_NTPase"/>
</dbReference>